<evidence type="ECO:0000313" key="2">
    <source>
        <dbReference type="Proteomes" id="UP001321473"/>
    </source>
</evidence>
<dbReference type="AlphaFoldDB" id="A0AAQ4F0H2"/>
<proteinExistence type="predicted"/>
<dbReference type="EMBL" id="JARKHS020008628">
    <property type="protein sequence ID" value="KAK8780597.1"/>
    <property type="molecule type" value="Genomic_DNA"/>
</dbReference>
<name>A0AAQ4F0H2_AMBAM</name>
<comment type="caution">
    <text evidence="1">The sequence shown here is derived from an EMBL/GenBank/DDBJ whole genome shotgun (WGS) entry which is preliminary data.</text>
</comment>
<reference evidence="1 2" key="1">
    <citation type="journal article" date="2023" name="Arcadia Sci">
        <title>De novo assembly of a long-read Amblyomma americanum tick genome.</title>
        <authorList>
            <person name="Chou S."/>
            <person name="Poskanzer K.E."/>
            <person name="Rollins M."/>
            <person name="Thuy-Boun P.S."/>
        </authorList>
    </citation>
    <scope>NUCLEOTIDE SEQUENCE [LARGE SCALE GENOMIC DNA]</scope>
    <source>
        <strain evidence="1">F_SG_1</strain>
        <tissue evidence="1">Salivary glands</tissue>
    </source>
</reference>
<accession>A0AAQ4F0H2</accession>
<sequence>MGRRGQTKETTEEDSAIKEWVQCTTCKSWLVLEDTPYDTVHEAREDPAFKCHQCIWMNVLRDELTTYATKEKENWKLEIANIKARLDDELTAIEVERSGLKAELEAERKGLLWKNK</sequence>
<evidence type="ECO:0000313" key="1">
    <source>
        <dbReference type="EMBL" id="KAK8780597.1"/>
    </source>
</evidence>
<dbReference type="Proteomes" id="UP001321473">
    <property type="component" value="Unassembled WGS sequence"/>
</dbReference>
<organism evidence="1 2">
    <name type="scientific">Amblyomma americanum</name>
    <name type="common">Lone star tick</name>
    <dbReference type="NCBI Taxonomy" id="6943"/>
    <lineage>
        <taxon>Eukaryota</taxon>
        <taxon>Metazoa</taxon>
        <taxon>Ecdysozoa</taxon>
        <taxon>Arthropoda</taxon>
        <taxon>Chelicerata</taxon>
        <taxon>Arachnida</taxon>
        <taxon>Acari</taxon>
        <taxon>Parasitiformes</taxon>
        <taxon>Ixodida</taxon>
        <taxon>Ixodoidea</taxon>
        <taxon>Ixodidae</taxon>
        <taxon>Amblyomminae</taxon>
        <taxon>Amblyomma</taxon>
    </lineage>
</organism>
<gene>
    <name evidence="1" type="ORF">V5799_018062</name>
</gene>
<keyword evidence="2" id="KW-1185">Reference proteome</keyword>
<protein>
    <submittedName>
        <fullName evidence="1">Uncharacterized protein</fullName>
    </submittedName>
</protein>